<dbReference type="KEGG" id="ipu:128633696"/>
<dbReference type="InterPro" id="IPR026160">
    <property type="entry name" value="Ric3"/>
</dbReference>
<evidence type="ECO:0000256" key="2">
    <source>
        <dbReference type="SAM" id="Phobius"/>
    </source>
</evidence>
<proteinExistence type="predicted"/>
<keyword evidence="4" id="KW-1185">Reference proteome</keyword>
<feature type="compositionally biased region" description="Basic residues" evidence="1">
    <location>
        <begin position="360"/>
        <end position="374"/>
    </location>
</feature>
<dbReference type="OrthoDB" id="8962560at2759"/>
<evidence type="ECO:0000313" key="4">
    <source>
        <dbReference type="Proteomes" id="UP000221080"/>
    </source>
</evidence>
<reference evidence="5" key="2">
    <citation type="submission" date="2025-08" db="UniProtKB">
        <authorList>
            <consortium name="RefSeq"/>
        </authorList>
    </citation>
    <scope>IDENTIFICATION</scope>
    <source>
        <tissue evidence="5">Blood</tissue>
    </source>
</reference>
<name>A0A9F7R5A7_ICTPU</name>
<dbReference type="RefSeq" id="XP_053539045.1">
    <property type="nucleotide sequence ID" value="XM_053683070.1"/>
</dbReference>
<dbReference type="GO" id="GO:0045202">
    <property type="term" value="C:synapse"/>
    <property type="evidence" value="ECO:0007669"/>
    <property type="project" value="GOC"/>
</dbReference>
<feature type="compositionally biased region" description="Acidic residues" evidence="1">
    <location>
        <begin position="261"/>
        <end position="274"/>
    </location>
</feature>
<dbReference type="GO" id="GO:0007271">
    <property type="term" value="P:synaptic transmission, cholinergic"/>
    <property type="evidence" value="ECO:0007669"/>
    <property type="project" value="TreeGrafter"/>
</dbReference>
<dbReference type="GeneID" id="128633696"/>
<feature type="region of interest" description="Disordered" evidence="1">
    <location>
        <begin position="468"/>
        <end position="491"/>
    </location>
</feature>
<keyword evidence="2" id="KW-1133">Transmembrane helix</keyword>
<feature type="compositionally biased region" description="Basic and acidic residues" evidence="1">
    <location>
        <begin position="275"/>
        <end position="304"/>
    </location>
</feature>
<dbReference type="GO" id="GO:0043025">
    <property type="term" value="C:neuronal cell body"/>
    <property type="evidence" value="ECO:0007669"/>
    <property type="project" value="TreeGrafter"/>
</dbReference>
<dbReference type="CTD" id="568632"/>
<gene>
    <name evidence="5" type="primary">ric3a</name>
</gene>
<dbReference type="PANTHER" id="PTHR21723:SF5">
    <property type="entry name" value="PROTEIN RIC-3"/>
    <property type="match status" value="1"/>
</dbReference>
<evidence type="ECO:0000259" key="3">
    <source>
        <dbReference type="Pfam" id="PF15361"/>
    </source>
</evidence>
<feature type="compositionally biased region" description="Acidic residues" evidence="1">
    <location>
        <begin position="305"/>
        <end position="330"/>
    </location>
</feature>
<reference evidence="4" key="1">
    <citation type="journal article" date="2016" name="Nat. Commun.">
        <title>The channel catfish genome sequence provides insights into the evolution of scale formation in teleosts.</title>
        <authorList>
            <person name="Liu Z."/>
            <person name="Liu S."/>
            <person name="Yao J."/>
            <person name="Bao L."/>
            <person name="Zhang J."/>
            <person name="Li Y."/>
            <person name="Jiang C."/>
            <person name="Sun L."/>
            <person name="Wang R."/>
            <person name="Zhang Y."/>
            <person name="Zhou T."/>
            <person name="Zeng Q."/>
            <person name="Fu Q."/>
            <person name="Gao S."/>
            <person name="Li N."/>
            <person name="Koren S."/>
            <person name="Jiang Y."/>
            <person name="Zimin A."/>
            <person name="Xu P."/>
            <person name="Phillippy A.M."/>
            <person name="Geng X."/>
            <person name="Song L."/>
            <person name="Sun F."/>
            <person name="Li C."/>
            <person name="Wang X."/>
            <person name="Chen A."/>
            <person name="Jin Y."/>
            <person name="Yuan Z."/>
            <person name="Yang Y."/>
            <person name="Tan S."/>
            <person name="Peatman E."/>
            <person name="Lu J."/>
            <person name="Qin Z."/>
            <person name="Dunham R."/>
            <person name="Li Z."/>
            <person name="Sonstegard T."/>
            <person name="Feng J."/>
            <person name="Danzmann R.G."/>
            <person name="Schroeder S."/>
            <person name="Scheffler B."/>
            <person name="Duke M.V."/>
            <person name="Ballard L."/>
            <person name="Kucuktas H."/>
            <person name="Kaltenboeck L."/>
            <person name="Liu H."/>
            <person name="Armbruster J."/>
            <person name="Xie Y."/>
            <person name="Kirby M.L."/>
            <person name="Tian Y."/>
            <person name="Flanagan M.E."/>
            <person name="Mu W."/>
            <person name="Waldbieser G.C."/>
        </authorList>
    </citation>
    <scope>NUCLEOTIDE SEQUENCE [LARGE SCALE GENOMIC DNA]</scope>
    <source>
        <strain evidence="4">SDA103</strain>
    </source>
</reference>
<sequence>MLVSGILRITLLSCLVLSVALFLPKLFLSAGKEKVVLQSEAVGPGSLPALRYGHGASAGDDQWTPGSFYTRSQTPQTFSPTKTSRKSSLLAQITPIYGFGIFLYIVYIFYKLTREDRATNQTPGSSTAVPEHTAQEMPEDEMVHLQTRLQQMEGQRERRTSKSVQSLARCRNYRSGRETRKLQHLRKITHMLVEGRPLEDVTPEVEAEETPYSADWEGYPEETFPRYEVPLCRRRYPSVILEEPYGDVPSPEELAERIEREDEEDEKNEEETEEVKDKSSEDEDGPKGMKGDGELKQTHIRKGEETDDNEDDADEEDYKQDEEEEEEVGEDQPCLADNSTDEEETPNLAGNQNEGETSSRRRQITFSNHRHIFHYPKGGAVGCSYEDEEVEEDTPEDDSDGDDDDDDDVEEDKWDEDDDLNKMEMEEDNPLMEAERLDFSTQFTCDPEDQEVDLIDFLLTYKPEAVMNSEQSGEAPGLRMRCKNMNKGKPT</sequence>
<dbReference type="InterPro" id="IPR032763">
    <property type="entry name" value="RIC3_N"/>
</dbReference>
<dbReference type="PANTHER" id="PTHR21723">
    <property type="entry name" value="RESISTANCE TO INHIBITORS OF CHOLINESTERASE PROTEIN 3 RIC3"/>
    <property type="match status" value="1"/>
</dbReference>
<feature type="transmembrane region" description="Helical" evidence="2">
    <location>
        <begin position="89"/>
        <end position="110"/>
    </location>
</feature>
<feature type="compositionally biased region" description="Basic residues" evidence="1">
    <location>
        <begin position="480"/>
        <end position="491"/>
    </location>
</feature>
<dbReference type="GO" id="GO:0034394">
    <property type="term" value="P:protein localization to cell surface"/>
    <property type="evidence" value="ECO:0007669"/>
    <property type="project" value="TreeGrafter"/>
</dbReference>
<protein>
    <submittedName>
        <fullName evidence="5">Protein RIC-3</fullName>
    </submittedName>
</protein>
<evidence type="ECO:0000313" key="5">
    <source>
        <dbReference type="RefSeq" id="XP_053539045.1"/>
    </source>
</evidence>
<dbReference type="Proteomes" id="UP000221080">
    <property type="component" value="Chromosome 10"/>
</dbReference>
<feature type="transmembrane region" description="Helical" evidence="2">
    <location>
        <begin position="6"/>
        <end position="28"/>
    </location>
</feature>
<dbReference type="GO" id="GO:0043005">
    <property type="term" value="C:neuron projection"/>
    <property type="evidence" value="ECO:0007669"/>
    <property type="project" value="TreeGrafter"/>
</dbReference>
<feature type="domain" description="Resistance to inhibitors of cholinesterase protein 3 N-terminal" evidence="3">
    <location>
        <begin position="15"/>
        <end position="153"/>
    </location>
</feature>
<dbReference type="AlphaFoldDB" id="A0A9F7R5A7"/>
<keyword evidence="2" id="KW-0812">Transmembrane</keyword>
<accession>A0A9F7R5A7</accession>
<feature type="compositionally biased region" description="Acidic residues" evidence="1">
    <location>
        <begin position="385"/>
        <end position="426"/>
    </location>
</feature>
<evidence type="ECO:0000256" key="1">
    <source>
        <dbReference type="SAM" id="MobiDB-lite"/>
    </source>
</evidence>
<feature type="region of interest" description="Disordered" evidence="1">
    <location>
        <begin position="257"/>
        <end position="426"/>
    </location>
</feature>
<organism evidence="4 5">
    <name type="scientific">Ictalurus punctatus</name>
    <name type="common">Channel catfish</name>
    <name type="synonym">Silurus punctatus</name>
    <dbReference type="NCBI Taxonomy" id="7998"/>
    <lineage>
        <taxon>Eukaryota</taxon>
        <taxon>Metazoa</taxon>
        <taxon>Chordata</taxon>
        <taxon>Craniata</taxon>
        <taxon>Vertebrata</taxon>
        <taxon>Euteleostomi</taxon>
        <taxon>Actinopterygii</taxon>
        <taxon>Neopterygii</taxon>
        <taxon>Teleostei</taxon>
        <taxon>Ostariophysi</taxon>
        <taxon>Siluriformes</taxon>
        <taxon>Ictaluridae</taxon>
        <taxon>Ictalurus</taxon>
    </lineage>
</organism>
<keyword evidence="2" id="KW-0472">Membrane</keyword>
<dbReference type="Pfam" id="PF15361">
    <property type="entry name" value="RIC3"/>
    <property type="match status" value="1"/>
</dbReference>